<dbReference type="VEuPathDB" id="VectorBase:GPAI017463"/>
<keyword evidence="1" id="KW-0812">Transmembrane</keyword>
<protein>
    <submittedName>
        <fullName evidence="2">Uncharacterized protein</fullName>
    </submittedName>
</protein>
<organism evidence="2 3">
    <name type="scientific">Glossina pallidipes</name>
    <name type="common">Tsetse fly</name>
    <dbReference type="NCBI Taxonomy" id="7398"/>
    <lineage>
        <taxon>Eukaryota</taxon>
        <taxon>Metazoa</taxon>
        <taxon>Ecdysozoa</taxon>
        <taxon>Arthropoda</taxon>
        <taxon>Hexapoda</taxon>
        <taxon>Insecta</taxon>
        <taxon>Pterygota</taxon>
        <taxon>Neoptera</taxon>
        <taxon>Endopterygota</taxon>
        <taxon>Diptera</taxon>
        <taxon>Brachycera</taxon>
        <taxon>Muscomorpha</taxon>
        <taxon>Hippoboscoidea</taxon>
        <taxon>Glossinidae</taxon>
        <taxon>Glossina</taxon>
    </lineage>
</organism>
<reference evidence="3" key="1">
    <citation type="submission" date="2014-03" db="EMBL/GenBank/DDBJ databases">
        <authorList>
            <person name="Aksoy S."/>
            <person name="Warren W."/>
            <person name="Wilson R.K."/>
        </authorList>
    </citation>
    <scope>NUCLEOTIDE SEQUENCE [LARGE SCALE GENOMIC DNA]</scope>
    <source>
        <strain evidence="3">IAEA</strain>
    </source>
</reference>
<name>A0A1A9ZK99_GLOPL</name>
<dbReference type="EnsemblMetazoa" id="GPAI017463-RA">
    <property type="protein sequence ID" value="GPAI017463-PA"/>
    <property type="gene ID" value="GPAI017463"/>
</dbReference>
<keyword evidence="3" id="KW-1185">Reference proteome</keyword>
<accession>A0A1A9ZK99</accession>
<feature type="transmembrane region" description="Helical" evidence="1">
    <location>
        <begin position="12"/>
        <end position="31"/>
    </location>
</feature>
<dbReference type="AlphaFoldDB" id="A0A1A9ZK99"/>
<keyword evidence="1" id="KW-1133">Transmembrane helix</keyword>
<proteinExistence type="predicted"/>
<reference evidence="2" key="2">
    <citation type="submission" date="2020-05" db="UniProtKB">
        <authorList>
            <consortium name="EnsemblMetazoa"/>
        </authorList>
    </citation>
    <scope>IDENTIFICATION</scope>
    <source>
        <strain evidence="2">IAEA</strain>
    </source>
</reference>
<sequence>MRKGFEKLLTKNLNLIGCSGLYGTFIAHMFATDVAIDVVIYYKATNGICPKIKSHKFDEGKIHILIDAIIVKGSSFKPLLMALSLALNFYLSSNLAASETDLSLDRPDVTTVDPNKNLTNRRHRAKRMSDNIVLSSIRLKFKQESCSEAKSGKDMISVFQQSVAHNDQEFTSNTSESPLIYSIVEGEIDED</sequence>
<dbReference type="Proteomes" id="UP000092445">
    <property type="component" value="Unassembled WGS sequence"/>
</dbReference>
<evidence type="ECO:0000313" key="3">
    <source>
        <dbReference type="Proteomes" id="UP000092445"/>
    </source>
</evidence>
<evidence type="ECO:0000313" key="2">
    <source>
        <dbReference type="EnsemblMetazoa" id="GPAI017463-PA"/>
    </source>
</evidence>
<evidence type="ECO:0000256" key="1">
    <source>
        <dbReference type="SAM" id="Phobius"/>
    </source>
</evidence>
<keyword evidence="1" id="KW-0472">Membrane</keyword>